<reference evidence="1 2" key="1">
    <citation type="submission" date="2022-03" db="EMBL/GenBank/DDBJ databases">
        <authorList>
            <person name="Macdonald S."/>
            <person name="Ahmed S."/>
            <person name="Newling K."/>
        </authorList>
    </citation>
    <scope>NUCLEOTIDE SEQUENCE [LARGE SCALE GENOMIC DNA]</scope>
</reference>
<sequence length="68" mass="7498">MVSQKLEICIELVKFAVVFVATVAESVEKAFRKPLPALPAAHDSRRNSYSGVPIPLVGFMSSRAMCRF</sequence>
<dbReference type="Proteomes" id="UP001642260">
    <property type="component" value="Unassembled WGS sequence"/>
</dbReference>
<dbReference type="PANTHER" id="PTHR37705:SF8">
    <property type="entry name" value="GENOME ASSEMBLY, CHROMOSOME: A01"/>
    <property type="match status" value="1"/>
</dbReference>
<evidence type="ECO:0000313" key="2">
    <source>
        <dbReference type="Proteomes" id="UP001642260"/>
    </source>
</evidence>
<dbReference type="AlphaFoldDB" id="A0ABC8M9P6"/>
<comment type="caution">
    <text evidence="1">The sequence shown here is derived from an EMBL/GenBank/DDBJ whole genome shotgun (WGS) entry which is preliminary data.</text>
</comment>
<accession>A0ABC8M9P6</accession>
<gene>
    <name evidence="1" type="ORF">ERUC_LOCUS45242</name>
</gene>
<dbReference type="EMBL" id="CAKOAT010998335">
    <property type="protein sequence ID" value="CAH8392759.1"/>
    <property type="molecule type" value="Genomic_DNA"/>
</dbReference>
<proteinExistence type="predicted"/>
<protein>
    <submittedName>
        <fullName evidence="1">Uncharacterized protein</fullName>
    </submittedName>
</protein>
<evidence type="ECO:0000313" key="1">
    <source>
        <dbReference type="EMBL" id="CAH8392759.1"/>
    </source>
</evidence>
<name>A0ABC8M9P6_ERUVS</name>
<keyword evidence="2" id="KW-1185">Reference proteome</keyword>
<dbReference type="PANTHER" id="PTHR37705">
    <property type="entry name" value="BNAA08G11710D PROTEIN"/>
    <property type="match status" value="1"/>
</dbReference>
<organism evidence="1 2">
    <name type="scientific">Eruca vesicaria subsp. sativa</name>
    <name type="common">Garden rocket</name>
    <name type="synonym">Eruca sativa</name>
    <dbReference type="NCBI Taxonomy" id="29727"/>
    <lineage>
        <taxon>Eukaryota</taxon>
        <taxon>Viridiplantae</taxon>
        <taxon>Streptophyta</taxon>
        <taxon>Embryophyta</taxon>
        <taxon>Tracheophyta</taxon>
        <taxon>Spermatophyta</taxon>
        <taxon>Magnoliopsida</taxon>
        <taxon>eudicotyledons</taxon>
        <taxon>Gunneridae</taxon>
        <taxon>Pentapetalae</taxon>
        <taxon>rosids</taxon>
        <taxon>malvids</taxon>
        <taxon>Brassicales</taxon>
        <taxon>Brassicaceae</taxon>
        <taxon>Brassiceae</taxon>
        <taxon>Eruca</taxon>
    </lineage>
</organism>